<proteinExistence type="predicted"/>
<protein>
    <submittedName>
        <fullName evidence="1">Uncharacterized protein</fullName>
    </submittedName>
</protein>
<dbReference type="AlphaFoldDB" id="A0A6I5L4T1"/>
<organism evidence="1 2">
    <name type="scientific">Flagellimonas sediminis</name>
    <dbReference type="NCBI Taxonomy" id="2696468"/>
    <lineage>
        <taxon>Bacteria</taxon>
        <taxon>Pseudomonadati</taxon>
        <taxon>Bacteroidota</taxon>
        <taxon>Flavobacteriia</taxon>
        <taxon>Flavobacteriales</taxon>
        <taxon>Flavobacteriaceae</taxon>
        <taxon>Flagellimonas</taxon>
    </lineage>
</organism>
<keyword evidence="2" id="KW-1185">Reference proteome</keyword>
<sequence length="47" mass="5647">MNRSIDFVMGSAPLRVLFVERGKRGDFQRYFFPSGYRQSHWFEMGNE</sequence>
<reference evidence="1 2" key="1">
    <citation type="submission" date="2020-01" db="EMBL/GenBank/DDBJ databases">
        <title>Muricauda sediminis sp.nov. 40Bstr401.</title>
        <authorList>
            <person name="Xue Z."/>
            <person name="Zhu S."/>
            <person name="Ren N."/>
            <person name="Chen T."/>
            <person name="Chen X."/>
            <person name="Chen J."/>
            <person name="Yang J."/>
        </authorList>
    </citation>
    <scope>NUCLEOTIDE SEQUENCE [LARGE SCALE GENOMIC DNA]</scope>
    <source>
        <strain evidence="1 2">40Bstr401</strain>
    </source>
</reference>
<name>A0A6I5L4T1_9FLAO</name>
<evidence type="ECO:0000313" key="2">
    <source>
        <dbReference type="Proteomes" id="UP000468707"/>
    </source>
</evidence>
<gene>
    <name evidence="1" type="ORF">GTK07_15280</name>
</gene>
<dbReference type="Proteomes" id="UP000468707">
    <property type="component" value="Unassembled WGS sequence"/>
</dbReference>
<accession>A0A6I5L4T1</accession>
<dbReference type="EMBL" id="JAAAMI010000008">
    <property type="protein sequence ID" value="NDV44691.1"/>
    <property type="molecule type" value="Genomic_DNA"/>
</dbReference>
<comment type="caution">
    <text evidence="1">The sequence shown here is derived from an EMBL/GenBank/DDBJ whole genome shotgun (WGS) entry which is preliminary data.</text>
</comment>
<dbReference type="RefSeq" id="WP_163636111.1">
    <property type="nucleotide sequence ID" value="NZ_JAAAMI010000008.1"/>
</dbReference>
<evidence type="ECO:0000313" key="1">
    <source>
        <dbReference type="EMBL" id="NDV44691.1"/>
    </source>
</evidence>